<sequence>MDRRTFAYMADRVEKYRAVTNEILKLEKRLEQVIDGKSLKCVRLAIESSNIDVTPWGFEGLKDVYEARVEAEMINAFVDVTKAEIKRLENLRAEI</sequence>
<protein>
    <submittedName>
        <fullName evidence="1">Uncharacterized protein</fullName>
    </submittedName>
</protein>
<evidence type="ECO:0000313" key="2">
    <source>
        <dbReference type="Proteomes" id="UP000193006"/>
    </source>
</evidence>
<dbReference type="Proteomes" id="UP000193006">
    <property type="component" value="Chromosome"/>
</dbReference>
<accession>A0A1X9MM66</accession>
<gene>
    <name evidence="1" type="ORF">BkAM31D_21265</name>
</gene>
<reference evidence="1 2" key="1">
    <citation type="submission" date="2017-04" db="EMBL/GenBank/DDBJ databases">
        <title>Bacillus krulwichiae AM31D Genome sequencing and assembly.</title>
        <authorList>
            <person name="Krulwich T.A."/>
            <person name="Anastor L."/>
            <person name="Ehrlich R."/>
            <person name="Ehrlich G.D."/>
            <person name="Janto B."/>
        </authorList>
    </citation>
    <scope>NUCLEOTIDE SEQUENCE [LARGE SCALE GENOMIC DNA]</scope>
    <source>
        <strain evidence="1 2">AM31D</strain>
    </source>
</reference>
<keyword evidence="2" id="KW-1185">Reference proteome</keyword>
<dbReference type="AlphaFoldDB" id="A0A1X9MM66"/>
<dbReference type="KEGG" id="bkw:BkAM31D_21265"/>
<dbReference type="EMBL" id="CP020814">
    <property type="protein sequence ID" value="ARK32172.1"/>
    <property type="molecule type" value="Genomic_DNA"/>
</dbReference>
<evidence type="ECO:0000313" key="1">
    <source>
        <dbReference type="EMBL" id="ARK32172.1"/>
    </source>
</evidence>
<dbReference type="STRING" id="199441.BkAM31D_21265"/>
<proteinExistence type="predicted"/>
<organism evidence="1 2">
    <name type="scientific">Halalkalibacter krulwichiae</name>
    <dbReference type="NCBI Taxonomy" id="199441"/>
    <lineage>
        <taxon>Bacteria</taxon>
        <taxon>Bacillati</taxon>
        <taxon>Bacillota</taxon>
        <taxon>Bacilli</taxon>
        <taxon>Bacillales</taxon>
        <taxon>Bacillaceae</taxon>
        <taxon>Halalkalibacter</taxon>
    </lineage>
</organism>
<name>A0A1X9MM66_9BACI</name>
<dbReference type="RefSeq" id="WP_066160474.1">
    <property type="nucleotide sequence ID" value="NZ_CP020814.1"/>
</dbReference>